<gene>
    <name evidence="3" type="ORF">FCALED_LOCUS17605</name>
</gene>
<feature type="domain" description="OST48 N-terminal" evidence="2">
    <location>
        <begin position="22"/>
        <end position="80"/>
    </location>
</feature>
<dbReference type="AlphaFoldDB" id="A0A9N9NX62"/>
<dbReference type="OrthoDB" id="29105at2759"/>
<feature type="non-terminal residue" evidence="3">
    <location>
        <position position="80"/>
    </location>
</feature>
<comment type="caution">
    <text evidence="3">The sequence shown here is derived from an EMBL/GenBank/DDBJ whole genome shotgun (WGS) entry which is preliminary data.</text>
</comment>
<evidence type="ECO:0000313" key="3">
    <source>
        <dbReference type="EMBL" id="CAG8772208.1"/>
    </source>
</evidence>
<dbReference type="GO" id="GO:0008250">
    <property type="term" value="C:oligosaccharyltransferase complex"/>
    <property type="evidence" value="ECO:0007669"/>
    <property type="project" value="TreeGrafter"/>
</dbReference>
<dbReference type="PANTHER" id="PTHR10830:SF0">
    <property type="entry name" value="DOLICHYL-DIPHOSPHOOLIGOSACCHARIDE--PROTEIN GLYCOSYLTRANSFERASE 48 KDA SUBUNIT"/>
    <property type="match status" value="1"/>
</dbReference>
<protein>
    <recommendedName>
        <fullName evidence="1">Dolichyl-diphosphooligosaccharide--protein glycosyltransferase subunit WBP1</fullName>
        <shortName evidence="1">Oligosaccharyl transferase subunit WBP1</shortName>
    </recommendedName>
</protein>
<dbReference type="Proteomes" id="UP000789570">
    <property type="component" value="Unassembled WGS sequence"/>
</dbReference>
<feature type="chain" id="PRO_5040529622" description="Dolichyl-diphosphooligosaccharide--protein glycosyltransferase subunit WBP1" evidence="1">
    <location>
        <begin position="21"/>
        <end position="80"/>
    </location>
</feature>
<dbReference type="PANTHER" id="PTHR10830">
    <property type="entry name" value="DOLICHYL-DIPHOSPHOOLIGOSACCHARIDE--PROTEIN GLYCOSYLTRANSFERASE 48 KDA SUBUNIT"/>
    <property type="match status" value="1"/>
</dbReference>
<sequence>IIAFAFAALFFFVESKSTTGFRVLVLLDEENDKNLFTQFFHSLEERDYKLTYNKLSNSVELFSYGERAFDHIIYFAPKTK</sequence>
<reference evidence="3" key="1">
    <citation type="submission" date="2021-06" db="EMBL/GenBank/DDBJ databases">
        <authorList>
            <person name="Kallberg Y."/>
            <person name="Tangrot J."/>
            <person name="Rosling A."/>
        </authorList>
    </citation>
    <scope>NUCLEOTIDE SEQUENCE</scope>
    <source>
        <strain evidence="3">UK204</strain>
    </source>
</reference>
<accession>A0A9N9NX62</accession>
<dbReference type="GO" id="GO:0018279">
    <property type="term" value="P:protein N-linked glycosylation via asparagine"/>
    <property type="evidence" value="ECO:0007669"/>
    <property type="project" value="UniProtKB-UniRule"/>
</dbReference>
<feature type="signal peptide" evidence="1">
    <location>
        <begin position="1"/>
        <end position="20"/>
    </location>
</feature>
<keyword evidence="1" id="KW-0256">Endoplasmic reticulum</keyword>
<keyword evidence="4" id="KW-1185">Reference proteome</keyword>
<dbReference type="EMBL" id="CAJVPQ010027998">
    <property type="protein sequence ID" value="CAG8772208.1"/>
    <property type="molecule type" value="Genomic_DNA"/>
</dbReference>
<evidence type="ECO:0000256" key="1">
    <source>
        <dbReference type="RuleBase" id="RU361142"/>
    </source>
</evidence>
<dbReference type="InterPro" id="IPR005013">
    <property type="entry name" value="DDOST_48_kDa_subunit"/>
</dbReference>
<evidence type="ECO:0000259" key="2">
    <source>
        <dbReference type="Pfam" id="PF03345"/>
    </source>
</evidence>
<comment type="subunit">
    <text evidence="1">Component of the oligosaccharyltransferase (OST) complex.</text>
</comment>
<dbReference type="Pfam" id="PF03345">
    <property type="entry name" value="OST48_N"/>
    <property type="match status" value="1"/>
</dbReference>
<keyword evidence="1" id="KW-0732">Signal</keyword>
<comment type="function">
    <text evidence="1">Subunit of the oligosaccharyl transferase (OST) complex that catalyzes the initial transfer of a defined glycan (Glc(3)Man(9)GlcNAc(2) in eukaryotes) from the lipid carrier dolichol-pyrophosphate to an asparagine residue within an Asn-X-Ser/Thr consensus motif in nascent polypeptide chains, the first step in protein N-glycosylation. N-glycosylation occurs cotranslationally and the complex associates with the Sec61 complex at the channel-forming translocon complex that mediates protein translocation across the endoplasmic reticulum (ER).</text>
</comment>
<name>A0A9N9NX62_9GLOM</name>
<evidence type="ECO:0000313" key="4">
    <source>
        <dbReference type="Proteomes" id="UP000789570"/>
    </source>
</evidence>
<organism evidence="3 4">
    <name type="scientific">Funneliformis caledonium</name>
    <dbReference type="NCBI Taxonomy" id="1117310"/>
    <lineage>
        <taxon>Eukaryota</taxon>
        <taxon>Fungi</taxon>
        <taxon>Fungi incertae sedis</taxon>
        <taxon>Mucoromycota</taxon>
        <taxon>Glomeromycotina</taxon>
        <taxon>Glomeromycetes</taxon>
        <taxon>Glomerales</taxon>
        <taxon>Glomeraceae</taxon>
        <taxon>Funneliformis</taxon>
    </lineage>
</organism>
<dbReference type="InterPro" id="IPR055457">
    <property type="entry name" value="OST48_N"/>
</dbReference>
<comment type="similarity">
    <text evidence="1">Belongs to the DDOST 48 kDa subunit family.</text>
</comment>
<comment type="subcellular location">
    <subcellularLocation>
        <location evidence="1">Endoplasmic reticulum membrane</location>
        <topology evidence="1">Single-pass type I membrane protein</topology>
    </subcellularLocation>
</comment>
<feature type="non-terminal residue" evidence="3">
    <location>
        <position position="1"/>
    </location>
</feature>
<proteinExistence type="inferred from homology"/>
<comment type="pathway">
    <text evidence="1">Protein modification; protein glycosylation.</text>
</comment>